<dbReference type="HOGENOM" id="CLU_002706_30_5_1"/>
<keyword evidence="1" id="KW-0677">Repeat</keyword>
<dbReference type="OMA" id="QFERMEL"/>
<dbReference type="PANTHER" id="PTHR47926">
    <property type="entry name" value="PENTATRICOPEPTIDE REPEAT-CONTAINING PROTEIN"/>
    <property type="match status" value="1"/>
</dbReference>
<evidence type="ECO:0000256" key="1">
    <source>
        <dbReference type="ARBA" id="ARBA00022737"/>
    </source>
</evidence>
<organism evidence="4 5">
    <name type="scientific">Amborella trichopoda</name>
    <dbReference type="NCBI Taxonomy" id="13333"/>
    <lineage>
        <taxon>Eukaryota</taxon>
        <taxon>Viridiplantae</taxon>
        <taxon>Streptophyta</taxon>
        <taxon>Embryophyta</taxon>
        <taxon>Tracheophyta</taxon>
        <taxon>Spermatophyta</taxon>
        <taxon>Magnoliopsida</taxon>
        <taxon>Amborellales</taxon>
        <taxon>Amborellaceae</taxon>
        <taxon>Amborella</taxon>
    </lineage>
</organism>
<feature type="repeat" description="PPR" evidence="2">
    <location>
        <begin position="206"/>
        <end position="236"/>
    </location>
</feature>
<feature type="repeat" description="PPR" evidence="2">
    <location>
        <begin position="569"/>
        <end position="603"/>
    </location>
</feature>
<feature type="repeat" description="PPR" evidence="2">
    <location>
        <begin position="144"/>
        <end position="178"/>
    </location>
</feature>
<feature type="repeat" description="PPR" evidence="2">
    <location>
        <begin position="238"/>
        <end position="268"/>
    </location>
</feature>
<evidence type="ECO:0000313" key="4">
    <source>
        <dbReference type="EMBL" id="ERM99167.1"/>
    </source>
</evidence>
<protein>
    <recommendedName>
        <fullName evidence="6">Pentacotripeptide-repeat region of PRORP domain-containing protein</fullName>
    </recommendedName>
</protein>
<dbReference type="Pfam" id="PF01535">
    <property type="entry name" value="PPR"/>
    <property type="match status" value="6"/>
</dbReference>
<name>W1NUC0_AMBTC</name>
<dbReference type="PROSITE" id="PS51375">
    <property type="entry name" value="PPR"/>
    <property type="match status" value="7"/>
</dbReference>
<dbReference type="GO" id="GO:0009451">
    <property type="term" value="P:RNA modification"/>
    <property type="evidence" value="ECO:0007669"/>
    <property type="project" value="InterPro"/>
</dbReference>
<evidence type="ECO:0000256" key="2">
    <source>
        <dbReference type="PROSITE-ProRule" id="PRU00708"/>
    </source>
</evidence>
<feature type="region of interest" description="Disordered" evidence="3">
    <location>
        <begin position="77"/>
        <end position="103"/>
    </location>
</feature>
<evidence type="ECO:0000256" key="3">
    <source>
        <dbReference type="SAM" id="MobiDB-lite"/>
    </source>
</evidence>
<gene>
    <name evidence="4" type="ORF">AMTR_s00092p00052470</name>
</gene>
<dbReference type="GO" id="GO:0003723">
    <property type="term" value="F:RNA binding"/>
    <property type="evidence" value="ECO:0007669"/>
    <property type="project" value="InterPro"/>
</dbReference>
<reference evidence="5" key="1">
    <citation type="journal article" date="2013" name="Science">
        <title>The Amborella genome and the evolution of flowering plants.</title>
        <authorList>
            <consortium name="Amborella Genome Project"/>
        </authorList>
    </citation>
    <scope>NUCLEOTIDE SEQUENCE [LARGE SCALE GENOMIC DNA]</scope>
</reference>
<dbReference type="NCBIfam" id="TIGR00756">
    <property type="entry name" value="PPR"/>
    <property type="match status" value="10"/>
</dbReference>
<evidence type="ECO:0008006" key="6">
    <source>
        <dbReference type="Google" id="ProtNLM"/>
    </source>
</evidence>
<feature type="repeat" description="PPR" evidence="2">
    <location>
        <begin position="402"/>
        <end position="436"/>
    </location>
</feature>
<dbReference type="Pfam" id="PF13041">
    <property type="entry name" value="PPR_2"/>
    <property type="match status" value="4"/>
</dbReference>
<dbReference type="InterPro" id="IPR046960">
    <property type="entry name" value="PPR_At4g14850-like_plant"/>
</dbReference>
<proteinExistence type="predicted"/>
<feature type="repeat" description="PPR" evidence="2">
    <location>
        <begin position="464"/>
        <end position="498"/>
    </location>
</feature>
<sequence length="619" mass="69267">MAPKPYSLHLSRQILTCKPVNLVAYAPIPQCKPNEHIKALTLAHYSSLVTIPKSKSKLNITITNLFAHSKPITNLAPHLKPNKPITNLAPQSKPKKPITNLSPQPKLKQHITNLVPFNSLITKYGRRGLVADAEALFDCMSAKDVVTWTSLLTAYANNGLVDKARKTFDEMPQKGLPSWNAMLTCYVKNNLALEAYNLFTQMPCRNEISWTIVITGFAHAGYLSEAERIYERMPGGKNLRASNALLSGYVKCGEFGSMVRIFDEMTERDVVSWTTLLEGMWRAGRVEEAIRVFNKMPERNVVSWTSMVSGYSRKCMWVDAMDSFIRMRRDDGVVVNSTALTVAMDACACHGKLREGVQLHGLVVIMGFQFDLILGNAVITMYGKNGAMDDAHRIFMLMDEKCLVSWNAMVTNYAKIGQMDEAMRLFGEMPKRDLVSWTSLIAGFSNTSKIAQALKLFREMPEKDVVAWTAMISGFLHNGEFENAIEWFMKMIREGIIPNSQTFSSVLSASAGLASLNQGQQIHAQAVKMEARRSPYETISIENSLISMYSKCGNVDEAYRVFERIGEPNLVTWNSMIVGFAQHGRGAEALDQFERMELEGERPNHITLLGVLSAFCVLN</sequence>
<dbReference type="Gramene" id="ERM99167">
    <property type="protein sequence ID" value="ERM99167"/>
    <property type="gene ID" value="AMTR_s00092p00052470"/>
</dbReference>
<dbReference type="InterPro" id="IPR011990">
    <property type="entry name" value="TPR-like_helical_dom_sf"/>
</dbReference>
<accession>W1NUC0</accession>
<feature type="repeat" description="PPR" evidence="2">
    <location>
        <begin position="269"/>
        <end position="303"/>
    </location>
</feature>
<dbReference type="EMBL" id="KI395040">
    <property type="protein sequence ID" value="ERM99167.1"/>
    <property type="molecule type" value="Genomic_DNA"/>
</dbReference>
<dbReference type="eggNOG" id="KOG4197">
    <property type="taxonomic scope" value="Eukaryota"/>
</dbReference>
<dbReference type="AlphaFoldDB" id="W1NUC0"/>
<dbReference type="FunFam" id="1.25.40.10:FF:000031">
    <property type="entry name" value="Pentatricopeptide repeat-containing protein mitochondrial"/>
    <property type="match status" value="1"/>
</dbReference>
<keyword evidence="5" id="KW-1185">Reference proteome</keyword>
<dbReference type="Proteomes" id="UP000017836">
    <property type="component" value="Unassembled WGS sequence"/>
</dbReference>
<evidence type="ECO:0000313" key="5">
    <source>
        <dbReference type="Proteomes" id="UP000017836"/>
    </source>
</evidence>
<dbReference type="Gene3D" id="1.25.40.10">
    <property type="entry name" value="Tetratricopeptide repeat domain"/>
    <property type="match status" value="6"/>
</dbReference>
<dbReference type="InterPro" id="IPR002885">
    <property type="entry name" value="PPR_rpt"/>
</dbReference>